<organism evidence="5 6">
    <name type="scientific">Aquabacterium soli</name>
    <dbReference type="NCBI Taxonomy" id="2493092"/>
    <lineage>
        <taxon>Bacteria</taxon>
        <taxon>Pseudomonadati</taxon>
        <taxon>Pseudomonadota</taxon>
        <taxon>Betaproteobacteria</taxon>
        <taxon>Burkholderiales</taxon>
        <taxon>Aquabacterium</taxon>
    </lineage>
</organism>
<dbReference type="PANTHER" id="PTHR30085">
    <property type="entry name" value="AMINO ACID ABC TRANSPORTER PERMEASE"/>
    <property type="match status" value="1"/>
</dbReference>
<dbReference type="SUPFAM" id="SSF53850">
    <property type="entry name" value="Periplasmic binding protein-like II"/>
    <property type="match status" value="1"/>
</dbReference>
<dbReference type="AlphaFoldDB" id="A0A3R8TV89"/>
<dbReference type="CDD" id="cd13692">
    <property type="entry name" value="PBP2_BztA"/>
    <property type="match status" value="1"/>
</dbReference>
<keyword evidence="3" id="KW-0732">Signal</keyword>
<name>A0A3R8TV89_9BURK</name>
<dbReference type="GO" id="GO:0006865">
    <property type="term" value="P:amino acid transport"/>
    <property type="evidence" value="ECO:0007669"/>
    <property type="project" value="TreeGrafter"/>
</dbReference>
<accession>A0A3R8TV89</accession>
<dbReference type="InterPro" id="IPR051455">
    <property type="entry name" value="Bact_solute-bind_prot3"/>
</dbReference>
<dbReference type="SMART" id="SM00062">
    <property type="entry name" value="PBPb"/>
    <property type="match status" value="1"/>
</dbReference>
<dbReference type="InterPro" id="IPR001638">
    <property type="entry name" value="Solute-binding_3/MltF_N"/>
</dbReference>
<dbReference type="OrthoDB" id="9777941at2"/>
<reference evidence="5 6" key="1">
    <citation type="submission" date="2018-12" db="EMBL/GenBank/DDBJ databases">
        <title>The whole draft genome of Aquabacterium sp. SJQ9.</title>
        <authorList>
            <person name="Sun L."/>
            <person name="Gao X."/>
            <person name="Chen W."/>
            <person name="Huang K."/>
        </authorList>
    </citation>
    <scope>NUCLEOTIDE SEQUENCE [LARGE SCALE GENOMIC DNA]</scope>
    <source>
        <strain evidence="5 6">SJQ9</strain>
    </source>
</reference>
<protein>
    <submittedName>
        <fullName evidence="5">Amino acid ABC transporter substrate-binding protein</fullName>
    </submittedName>
</protein>
<gene>
    <name evidence="5" type="ORF">EIP75_04760</name>
</gene>
<dbReference type="Gene3D" id="3.40.190.10">
    <property type="entry name" value="Periplasmic binding protein-like II"/>
    <property type="match status" value="2"/>
</dbReference>
<comment type="caution">
    <text evidence="5">The sequence shown here is derived from an EMBL/GenBank/DDBJ whole genome shotgun (WGS) entry which is preliminary data.</text>
</comment>
<dbReference type="EMBL" id="RSED01000003">
    <property type="protein sequence ID" value="RRS05521.1"/>
    <property type="molecule type" value="Genomic_DNA"/>
</dbReference>
<evidence type="ECO:0000256" key="3">
    <source>
        <dbReference type="ARBA" id="ARBA00022729"/>
    </source>
</evidence>
<comment type="similarity">
    <text evidence="1">Belongs to the bacterial solute-binding protein 3 family.</text>
</comment>
<keyword evidence="2" id="KW-0813">Transport</keyword>
<dbReference type="Proteomes" id="UP000269265">
    <property type="component" value="Unassembled WGS sequence"/>
</dbReference>
<feature type="domain" description="Solute-binding protein family 3/N-terminal" evidence="4">
    <location>
        <begin position="48"/>
        <end position="278"/>
    </location>
</feature>
<evidence type="ECO:0000313" key="6">
    <source>
        <dbReference type="Proteomes" id="UP000269265"/>
    </source>
</evidence>
<proteinExistence type="inferred from homology"/>
<dbReference type="PANTHER" id="PTHR30085:SF7">
    <property type="entry name" value="AMINO-ACID ABC TRANSPORTER-BINDING PROTEIN YHDW-RELATED"/>
    <property type="match status" value="1"/>
</dbReference>
<evidence type="ECO:0000259" key="4">
    <source>
        <dbReference type="SMART" id="SM00062"/>
    </source>
</evidence>
<evidence type="ECO:0000256" key="1">
    <source>
        <dbReference type="ARBA" id="ARBA00010333"/>
    </source>
</evidence>
<evidence type="ECO:0000256" key="2">
    <source>
        <dbReference type="ARBA" id="ARBA00022448"/>
    </source>
</evidence>
<dbReference type="Pfam" id="PF00497">
    <property type="entry name" value="SBP_bac_3"/>
    <property type="match status" value="1"/>
</dbReference>
<sequence>MTDCPDSAIPSRGLAKSILVLTLVLTLGLSASLAHAGKVLDGIKQRGELRCGVSTGVVGFSAPESGSRWKGLDVDVCKAIAAAVLGKPEKVNYTPLNSQQRFAALQSGQVDLLSRNTSWTLTRDASLGFHFVAVTYFDGQGFLIPKKLKVTSARQLKGAQVCVQAGTTTEKNVADYSRRYQLNLKPVVYETFEAAFKAFFSGRCQAYTTDVSGLASVRNKEAPKPDDYLILPELISKEPLGPMIRRGDDEWLAVVRWTVYALLEAEELGLTQANIDKRQTEADPAIQRFVGRGEHMGKLLGLDKDWALRAVKAVGNYGEVYERNVGQGSTLKLPRGQNRLWNQGGLMYPPPFR</sequence>
<keyword evidence="6" id="KW-1185">Reference proteome</keyword>
<evidence type="ECO:0000313" key="5">
    <source>
        <dbReference type="EMBL" id="RRS05521.1"/>
    </source>
</evidence>